<proteinExistence type="predicted"/>
<keyword evidence="2" id="KW-1133">Transmembrane helix</keyword>
<protein>
    <recommendedName>
        <fullName evidence="5">DUF4012 domain-containing protein</fullName>
    </recommendedName>
</protein>
<dbReference type="EMBL" id="PCTC01000034">
    <property type="protein sequence ID" value="PIP63582.1"/>
    <property type="molecule type" value="Genomic_DNA"/>
</dbReference>
<dbReference type="AlphaFoldDB" id="A0A2H0C117"/>
<gene>
    <name evidence="3" type="ORF">COW97_01730</name>
</gene>
<keyword evidence="2" id="KW-0472">Membrane</keyword>
<accession>A0A2H0C117</accession>
<evidence type="ECO:0000256" key="2">
    <source>
        <dbReference type="SAM" id="Phobius"/>
    </source>
</evidence>
<name>A0A2H0C117_9BACT</name>
<keyword evidence="2" id="KW-0812">Transmembrane</keyword>
<evidence type="ECO:0008006" key="5">
    <source>
        <dbReference type="Google" id="ProtNLM"/>
    </source>
</evidence>
<dbReference type="InterPro" id="IPR025101">
    <property type="entry name" value="DUF4012"/>
</dbReference>
<reference evidence="3 4" key="1">
    <citation type="submission" date="2017-09" db="EMBL/GenBank/DDBJ databases">
        <title>Depth-based differentiation of microbial function through sediment-hosted aquifers and enrichment of novel symbionts in the deep terrestrial subsurface.</title>
        <authorList>
            <person name="Probst A.J."/>
            <person name="Ladd B."/>
            <person name="Jarett J.K."/>
            <person name="Geller-Mcgrath D.E."/>
            <person name="Sieber C.M."/>
            <person name="Emerson J.B."/>
            <person name="Anantharaman K."/>
            <person name="Thomas B.C."/>
            <person name="Malmstrom R."/>
            <person name="Stieglmeier M."/>
            <person name="Klingl A."/>
            <person name="Woyke T."/>
            <person name="Ryan C.M."/>
            <person name="Banfield J.F."/>
        </authorList>
    </citation>
    <scope>NUCLEOTIDE SEQUENCE [LARGE SCALE GENOMIC DNA]</scope>
    <source>
        <strain evidence="3">CG22_combo_CG10-13_8_21_14_all_34_12</strain>
    </source>
</reference>
<organism evidence="3 4">
    <name type="scientific">Candidatus Roizmanbacteria bacterium CG22_combo_CG10-13_8_21_14_all_34_12</name>
    <dbReference type="NCBI Taxonomy" id="1974860"/>
    <lineage>
        <taxon>Bacteria</taxon>
        <taxon>Candidatus Roizmaniibacteriota</taxon>
    </lineage>
</organism>
<dbReference type="Proteomes" id="UP000229699">
    <property type="component" value="Unassembled WGS sequence"/>
</dbReference>
<sequence>MTNDATILYNQYMDLTTEIVEEKQNALIVSKKEYLFISLLKNELKRVSISPFNSPFVPKNIKMFHYIFIINEVVTIDRVSKNTDSIFIYLFFGKKNYSSNSKNYPKNIKIITINGSHLEKNEIDKILWFALSKSRETILNLNLSQLIKKKINFVPDIFLNYKKFITKKNLILFVIFYIITIHVAFIPFLFLSFFLNYQNYLALKKNSLKNINNSLSVNGISKKLYSIARPTYLLFGIAILPDNLIDINEKSSTIIKQTQQLMSDFKGLEEIFFQQQKSAEQKNILTLRIEKIKSNLDSIQEELNAIAQKIPIKNSFFDQIKKQLIEQSDNIQKAQKVIDYFQKTISQEKISKYVVFFANNMELRPGGGFLGSFGVFKIGNYSIGDIQIYDIYDADGQLTVHLDPPKPIAQYLSVPHWFFRDSNFSPDFFTNYQKALFFLEKEMKMTGFSGGILLTTTAIENILYAFNDLYLPDFKEYINAKNFYLKTQFYVEKKFFPGSIQKKTFLSSIVRQIKNNFNSVDPKNLFFQIKKSFDEKQIVVYFEDQNFQSLFDSSFWSGRVIDPKCTISDQCITDYIFPYDANLGANKANFFINRFVNLKIKIDSQGQISHLLSLQYKNDSPAEIFPTGYYRNYFQILLPKNSTLNQITKDGVLVENVDQMDDQQYKLIGFLFELAPGKITDIKISYQLNEPLKKGKNIYQLVVQKQTGAKNSDLILEFELNKSISILNQNFSPIVKDNQIIYNTNLLTDKIFFIELTRN</sequence>
<evidence type="ECO:0000256" key="1">
    <source>
        <dbReference type="SAM" id="Coils"/>
    </source>
</evidence>
<keyword evidence="1" id="KW-0175">Coiled coil</keyword>
<evidence type="ECO:0000313" key="3">
    <source>
        <dbReference type="EMBL" id="PIP63582.1"/>
    </source>
</evidence>
<comment type="caution">
    <text evidence="3">The sequence shown here is derived from an EMBL/GenBank/DDBJ whole genome shotgun (WGS) entry which is preliminary data.</text>
</comment>
<feature type="coiled-coil region" evidence="1">
    <location>
        <begin position="282"/>
        <end position="337"/>
    </location>
</feature>
<feature type="transmembrane region" description="Helical" evidence="2">
    <location>
        <begin position="170"/>
        <end position="195"/>
    </location>
</feature>
<dbReference type="Pfam" id="PF13196">
    <property type="entry name" value="DUF4012"/>
    <property type="match status" value="1"/>
</dbReference>
<evidence type="ECO:0000313" key="4">
    <source>
        <dbReference type="Proteomes" id="UP000229699"/>
    </source>
</evidence>